<protein>
    <submittedName>
        <fullName evidence="4">Uncharacterized protein</fullName>
    </submittedName>
</protein>
<gene>
    <name evidence="4" type="ORF">BSTOLATCC_MIC33238</name>
</gene>
<dbReference type="GO" id="GO:0036064">
    <property type="term" value="C:ciliary basal body"/>
    <property type="evidence" value="ECO:0007669"/>
    <property type="project" value="TreeGrafter"/>
</dbReference>
<reference evidence="4" key="1">
    <citation type="submission" date="2021-09" db="EMBL/GenBank/DDBJ databases">
        <authorList>
            <consortium name="AG Swart"/>
            <person name="Singh M."/>
            <person name="Singh A."/>
            <person name="Seah K."/>
            <person name="Emmerich C."/>
        </authorList>
    </citation>
    <scope>NUCLEOTIDE SEQUENCE</scope>
    <source>
        <strain evidence="4">ATCC30299</strain>
    </source>
</reference>
<sequence length="526" mass="62754">MTRNHKKYHKPFLMTKQQIKKLIFFRILLNCIINMKFKNIVTFCFILNCLLLQYFTKNQDSGKPSTLEDTINTSYKSSSSWFNLQFNSSYQEISENIVNENNYCRKVKNYQSIQDISLNKQKLPTEDHRYIFSDYPDHSLVHQTFSVIARPILHQKSSKTTLDPKINLFFQVNPLWHELHKMETHFLCEGQRYNHIPGSINLNFKDEIANSFRKYKEYYKGREKCFEPWKATPYTLDLSAKEQCLEFVESIKNGKRNEWMYKKARYSHNGDSVAIVSDAVANELINYYEKESPCPDNEKFIAQKYISNPLLLNGRKFDFRVFMFIISMDPLMILYRDGTLRITLEKYRKDSTNFENYLTNSHIADLYLSSVNLTENEYEEKMKDRNINFSKFEEIMKNERKVPDNWINDSFRYSIKRTMLHMVRMNLDKLLSHPRVFEFFGLDFMLDDDLNAWFIELNLSPQIGTTSKEKNKIYMKIIQDILDIEYAILYKADLDEVINKTAFQWVYDGRKTGLDRYHGLLTEECL</sequence>
<dbReference type="SUPFAM" id="SSF56059">
    <property type="entry name" value="Glutathione synthetase ATP-binding domain-like"/>
    <property type="match status" value="1"/>
</dbReference>
<evidence type="ECO:0000313" key="5">
    <source>
        <dbReference type="Proteomes" id="UP001162131"/>
    </source>
</evidence>
<dbReference type="Pfam" id="PF03133">
    <property type="entry name" value="TTL"/>
    <property type="match status" value="1"/>
</dbReference>
<organism evidence="4 5">
    <name type="scientific">Blepharisma stoltei</name>
    <dbReference type="NCBI Taxonomy" id="1481888"/>
    <lineage>
        <taxon>Eukaryota</taxon>
        <taxon>Sar</taxon>
        <taxon>Alveolata</taxon>
        <taxon>Ciliophora</taxon>
        <taxon>Postciliodesmatophora</taxon>
        <taxon>Heterotrichea</taxon>
        <taxon>Heterotrichida</taxon>
        <taxon>Blepharismidae</taxon>
        <taxon>Blepharisma</taxon>
    </lineage>
</organism>
<evidence type="ECO:0000313" key="4">
    <source>
        <dbReference type="EMBL" id="CAG9323338.1"/>
    </source>
</evidence>
<accession>A0AAU9JCW5</accession>
<name>A0AAU9JCW5_9CILI</name>
<keyword evidence="3" id="KW-0067">ATP-binding</keyword>
<evidence type="ECO:0000256" key="3">
    <source>
        <dbReference type="ARBA" id="ARBA00022840"/>
    </source>
</evidence>
<dbReference type="AlphaFoldDB" id="A0AAU9JCW5"/>
<comment type="caution">
    <text evidence="4">The sequence shown here is derived from an EMBL/GenBank/DDBJ whole genome shotgun (WGS) entry which is preliminary data.</text>
</comment>
<dbReference type="GO" id="GO:0070740">
    <property type="term" value="F:tubulin-glutamic acid ligase activity"/>
    <property type="evidence" value="ECO:0007669"/>
    <property type="project" value="TreeGrafter"/>
</dbReference>
<dbReference type="GO" id="GO:0015631">
    <property type="term" value="F:tubulin binding"/>
    <property type="evidence" value="ECO:0007669"/>
    <property type="project" value="TreeGrafter"/>
</dbReference>
<dbReference type="GO" id="GO:0000226">
    <property type="term" value="P:microtubule cytoskeleton organization"/>
    <property type="evidence" value="ECO:0007669"/>
    <property type="project" value="TreeGrafter"/>
</dbReference>
<keyword evidence="1" id="KW-0436">Ligase</keyword>
<evidence type="ECO:0000256" key="1">
    <source>
        <dbReference type="ARBA" id="ARBA00022598"/>
    </source>
</evidence>
<dbReference type="Proteomes" id="UP001162131">
    <property type="component" value="Unassembled WGS sequence"/>
</dbReference>
<dbReference type="EMBL" id="CAJZBQ010000033">
    <property type="protein sequence ID" value="CAG9323338.1"/>
    <property type="molecule type" value="Genomic_DNA"/>
</dbReference>
<keyword evidence="2" id="KW-0547">Nucleotide-binding</keyword>
<dbReference type="InterPro" id="IPR004344">
    <property type="entry name" value="TTL/TTLL_fam"/>
</dbReference>
<evidence type="ECO:0000256" key="2">
    <source>
        <dbReference type="ARBA" id="ARBA00022741"/>
    </source>
</evidence>
<dbReference type="PROSITE" id="PS51221">
    <property type="entry name" value="TTL"/>
    <property type="match status" value="1"/>
</dbReference>
<dbReference type="GO" id="GO:0005524">
    <property type="term" value="F:ATP binding"/>
    <property type="evidence" value="ECO:0007669"/>
    <property type="project" value="UniProtKB-KW"/>
</dbReference>
<dbReference type="Gene3D" id="3.30.470.20">
    <property type="entry name" value="ATP-grasp fold, B domain"/>
    <property type="match status" value="1"/>
</dbReference>
<dbReference type="PANTHER" id="PTHR12241">
    <property type="entry name" value="TUBULIN POLYGLUTAMYLASE"/>
    <property type="match status" value="1"/>
</dbReference>
<keyword evidence="5" id="KW-1185">Reference proteome</keyword>
<dbReference type="PANTHER" id="PTHR12241:SF147">
    <property type="entry name" value="TUBULIN POLYGLUTAMYLASE TTLL7"/>
    <property type="match status" value="1"/>
</dbReference>
<proteinExistence type="predicted"/>